<dbReference type="GO" id="GO:0031514">
    <property type="term" value="C:motile cilium"/>
    <property type="evidence" value="ECO:0007669"/>
    <property type="project" value="TreeGrafter"/>
</dbReference>
<dbReference type="AlphaFoldDB" id="A0A7J7J5P7"/>
<protein>
    <recommendedName>
        <fullName evidence="3">Dynein regulatory complex subunit 7</fullName>
    </recommendedName>
    <alternativeName>
        <fullName evidence="12">Coiled-coil domain-containing protein 135</fullName>
    </alternativeName>
    <alternativeName>
        <fullName evidence="13">Coiled-coil domain-containing protein lobo homolog</fullName>
    </alternativeName>
</protein>
<reference evidence="20" key="1">
    <citation type="submission" date="2020-06" db="EMBL/GenBank/DDBJ databases">
        <title>Draft genome of Bugula neritina, a colonial animal packing powerful symbionts and potential medicines.</title>
        <authorList>
            <person name="Rayko M."/>
        </authorList>
    </citation>
    <scope>NUCLEOTIDE SEQUENCE [LARGE SCALE GENOMIC DNA]</scope>
    <source>
        <strain evidence="20">Kwan_BN1</strain>
    </source>
</reference>
<dbReference type="InterPro" id="IPR038765">
    <property type="entry name" value="Papain-like_cys_pep_sf"/>
</dbReference>
<dbReference type="InterPro" id="IPR033551">
    <property type="entry name" value="DRC7/lobo"/>
</dbReference>
<feature type="region of interest" description="Disordered" evidence="15">
    <location>
        <begin position="1"/>
        <end position="49"/>
    </location>
</feature>
<evidence type="ECO:0000256" key="5">
    <source>
        <dbReference type="ARBA" id="ARBA00022782"/>
    </source>
</evidence>
<evidence type="ECO:0000259" key="19">
    <source>
        <dbReference type="Pfam" id="PF24671"/>
    </source>
</evidence>
<dbReference type="InterPro" id="IPR056290">
    <property type="entry name" value="CEPT76/DRC7_peptidase-like_dom"/>
</dbReference>
<dbReference type="GO" id="GO:0030154">
    <property type="term" value="P:cell differentiation"/>
    <property type="evidence" value="ECO:0007669"/>
    <property type="project" value="UniProtKB-KW"/>
</dbReference>
<keyword evidence="11" id="KW-0966">Cell projection</keyword>
<feature type="domain" description="CEP76/DRC7 peptidase-like" evidence="17">
    <location>
        <begin position="303"/>
        <end position="376"/>
    </location>
</feature>
<evidence type="ECO:0000256" key="2">
    <source>
        <dbReference type="ARBA" id="ARBA00010738"/>
    </source>
</evidence>
<dbReference type="Pfam" id="PF24667">
    <property type="entry name" value="MORN_DRC7"/>
    <property type="match status" value="1"/>
</dbReference>
<keyword evidence="9" id="KW-0969">Cilium</keyword>
<dbReference type="Pfam" id="PF01841">
    <property type="entry name" value="Transglut_core"/>
    <property type="match status" value="1"/>
</dbReference>
<dbReference type="GO" id="GO:0030317">
    <property type="term" value="P:flagellated sperm motility"/>
    <property type="evidence" value="ECO:0007669"/>
    <property type="project" value="TreeGrafter"/>
</dbReference>
<evidence type="ECO:0000259" key="16">
    <source>
        <dbReference type="Pfam" id="PF01841"/>
    </source>
</evidence>
<evidence type="ECO:0000256" key="3">
    <source>
        <dbReference type="ARBA" id="ARBA00021303"/>
    </source>
</evidence>
<evidence type="ECO:0000256" key="15">
    <source>
        <dbReference type="SAM" id="MobiDB-lite"/>
    </source>
</evidence>
<evidence type="ECO:0000256" key="14">
    <source>
        <dbReference type="SAM" id="Coils"/>
    </source>
</evidence>
<dbReference type="Gene3D" id="3.10.620.30">
    <property type="match status" value="1"/>
</dbReference>
<keyword evidence="21" id="KW-1185">Reference proteome</keyword>
<name>A0A7J7J5P7_BUGNE</name>
<dbReference type="Proteomes" id="UP000593567">
    <property type="component" value="Unassembled WGS sequence"/>
</dbReference>
<feature type="domain" description="Dynein regulatory complex subunit 7 MORN" evidence="18">
    <location>
        <begin position="431"/>
        <end position="715"/>
    </location>
</feature>
<keyword evidence="7" id="KW-0744">Spermatogenesis</keyword>
<feature type="compositionally biased region" description="Acidic residues" evidence="15">
    <location>
        <begin position="12"/>
        <end position="23"/>
    </location>
</feature>
<evidence type="ECO:0000256" key="7">
    <source>
        <dbReference type="ARBA" id="ARBA00022871"/>
    </source>
</evidence>
<evidence type="ECO:0000256" key="4">
    <source>
        <dbReference type="ARBA" id="ARBA00022490"/>
    </source>
</evidence>
<feature type="domain" description="Dynein regulatory complex subunit 7 C-terminal" evidence="19">
    <location>
        <begin position="762"/>
        <end position="869"/>
    </location>
</feature>
<comment type="caution">
    <text evidence="20">The sequence shown here is derived from an EMBL/GenBank/DDBJ whole genome shotgun (WGS) entry which is preliminary data.</text>
</comment>
<dbReference type="Pfam" id="PF24656">
    <property type="entry name" value="CEPT76_peptidase"/>
    <property type="match status" value="1"/>
</dbReference>
<evidence type="ECO:0000313" key="20">
    <source>
        <dbReference type="EMBL" id="KAF6021549.1"/>
    </source>
</evidence>
<feature type="coiled-coil region" evidence="14">
    <location>
        <begin position="231"/>
        <end position="293"/>
    </location>
</feature>
<dbReference type="InterPro" id="IPR056291">
    <property type="entry name" value="MORN_DRC7"/>
</dbReference>
<dbReference type="EMBL" id="VXIV02003011">
    <property type="protein sequence ID" value="KAF6021549.1"/>
    <property type="molecule type" value="Genomic_DNA"/>
</dbReference>
<evidence type="ECO:0000256" key="6">
    <source>
        <dbReference type="ARBA" id="ARBA00022846"/>
    </source>
</evidence>
<feature type="coiled-coil region" evidence="14">
    <location>
        <begin position="722"/>
        <end position="749"/>
    </location>
</feature>
<evidence type="ECO:0000256" key="12">
    <source>
        <dbReference type="ARBA" id="ARBA00031627"/>
    </source>
</evidence>
<keyword evidence="6" id="KW-0282">Flagellum</keyword>
<dbReference type="SUPFAM" id="SSF54001">
    <property type="entry name" value="Cysteine proteinases"/>
    <property type="match status" value="1"/>
</dbReference>
<evidence type="ECO:0000256" key="13">
    <source>
        <dbReference type="ARBA" id="ARBA00031733"/>
    </source>
</evidence>
<dbReference type="OrthoDB" id="10262874at2759"/>
<organism evidence="20 21">
    <name type="scientific">Bugula neritina</name>
    <name type="common">Brown bryozoan</name>
    <name type="synonym">Sertularia neritina</name>
    <dbReference type="NCBI Taxonomy" id="10212"/>
    <lineage>
        <taxon>Eukaryota</taxon>
        <taxon>Metazoa</taxon>
        <taxon>Spiralia</taxon>
        <taxon>Lophotrochozoa</taxon>
        <taxon>Bryozoa</taxon>
        <taxon>Gymnolaemata</taxon>
        <taxon>Cheilostomatida</taxon>
        <taxon>Flustrina</taxon>
        <taxon>Buguloidea</taxon>
        <taxon>Bugulidae</taxon>
        <taxon>Bugula</taxon>
    </lineage>
</organism>
<dbReference type="PANTHER" id="PTHR35249">
    <property type="entry name" value="DYNEIN REGULATORY COMPLEX SUBUNIT 7"/>
    <property type="match status" value="1"/>
</dbReference>
<evidence type="ECO:0000256" key="9">
    <source>
        <dbReference type="ARBA" id="ARBA00023069"/>
    </source>
</evidence>
<sequence length="872" mass="102636">MKLETFVYKSDEYEEEEEGEDGEEPKKRKKKKKEVTEEPAPPPVEEKLSPEALALKKELERIFVVAPDLQSWQELRYDTIEFPDSYKHNSPKEELALSYAENFRRQYVHLYRDRKSLLLNPVNECGLEKLVCTTLRPTQLPYISLYNWDGCADFVADYLNFEPLNPPVDLPARLRSPMTVLKQQRGHCFEYANVLCSLLIAQGYDAYIVSGYATREICLMDSTREICPLLIEKKEEKVEEKKKEVGKYTVRPPKDLKSKYEAKMSKRADDNRLAEIKKKQEEEEQKLAELEKPAWDPLHGLRVHAWVLVLEGKREISESFYIEPFTGQAYSLTTKEFHGIESIWNHQNYWVNMQLCKNGVVDLKFDLGDCSLWEFMFPSSDKPLLSIPDLDEDLDIDDEDEEEDVEKHLDVPPSWCDPIEITYKEFESRCPLGKKTKYYKRAKLERFAPYLMKDGLVARLSVYNDYELKDINLVKEFFENREDHLYLRIHNMKSGWVTEYFLEGRSHAVKEHTYLASSPGAESERVMLFYNEARVDGLSKREETPLEMTEHFQNREDFLYYQHIDLGPKPKKAGPKGSDLNPRPIYKMVQKFARNLAKDANEDVKELVYWISEEKIQITYHTGDPKIISSTREYMKPPGVEEKGSPVIMTADMHSTFQVDPASKGKKNLDLYQLLCQLLKDEDACCNKVRESEAEVRTILKERLEEETRSLLKISVYDTDRNERAKKHRRELERQLLEEKMRREEMEVDFLAPFLAQMGDPEKLTKEQAFTLKDQCLADLKQRLIDKANLIQARFEKETAELTKKQQWYQQNQVSMLKDDEEDYVSYCTEAMFKIHILELRLQRHKEKAPYIYMELDKKLRADRRLSEYLTG</sequence>
<evidence type="ECO:0000256" key="1">
    <source>
        <dbReference type="ARBA" id="ARBA00004611"/>
    </source>
</evidence>
<accession>A0A7J7J5P7</accession>
<keyword evidence="5" id="KW-0221">Differentiation</keyword>
<proteinExistence type="inferred from homology"/>
<comment type="similarity">
    <text evidence="2">Belongs to the DRC7 family.</text>
</comment>
<dbReference type="GO" id="GO:0007283">
    <property type="term" value="P:spermatogenesis"/>
    <property type="evidence" value="ECO:0007669"/>
    <property type="project" value="UniProtKB-KW"/>
</dbReference>
<gene>
    <name evidence="20" type="ORF">EB796_020145</name>
</gene>
<dbReference type="InterPro" id="IPR002931">
    <property type="entry name" value="Transglutaminase-like"/>
</dbReference>
<comment type="subcellular location">
    <subcellularLocation>
        <location evidence="1">Cytoplasm</location>
        <location evidence="1">Cytoskeleton</location>
        <location evidence="1">Flagellum axoneme</location>
    </subcellularLocation>
</comment>
<dbReference type="InterPro" id="IPR056292">
    <property type="entry name" value="DRC7_C"/>
</dbReference>
<feature type="domain" description="Transglutaminase-like" evidence="16">
    <location>
        <begin position="172"/>
        <end position="215"/>
    </location>
</feature>
<evidence type="ECO:0000256" key="11">
    <source>
        <dbReference type="ARBA" id="ARBA00023273"/>
    </source>
</evidence>
<evidence type="ECO:0000259" key="18">
    <source>
        <dbReference type="Pfam" id="PF24667"/>
    </source>
</evidence>
<evidence type="ECO:0000256" key="10">
    <source>
        <dbReference type="ARBA" id="ARBA00023212"/>
    </source>
</evidence>
<keyword evidence="10" id="KW-0206">Cytoskeleton</keyword>
<dbReference type="Pfam" id="PF24671">
    <property type="entry name" value="DRC7_C"/>
    <property type="match status" value="1"/>
</dbReference>
<evidence type="ECO:0000313" key="21">
    <source>
        <dbReference type="Proteomes" id="UP000593567"/>
    </source>
</evidence>
<keyword evidence="4" id="KW-0963">Cytoplasm</keyword>
<keyword evidence="8 14" id="KW-0175">Coiled coil</keyword>
<dbReference type="PANTHER" id="PTHR35249:SF2">
    <property type="entry name" value="DYNEIN REGULATORY COMPLEX SUBUNIT 7"/>
    <property type="match status" value="1"/>
</dbReference>
<evidence type="ECO:0000256" key="8">
    <source>
        <dbReference type="ARBA" id="ARBA00023054"/>
    </source>
</evidence>
<evidence type="ECO:0000259" key="17">
    <source>
        <dbReference type="Pfam" id="PF24656"/>
    </source>
</evidence>